<proteinExistence type="predicted"/>
<sequence length="516" mass="56552">MGPGGRKRKAPPPEDDGGSSSSSSGSEQEPPPPPPISLLPPELLIKIFEYLDDEDQVQVSQVCRGWQAASYQILWWRSEAPVSLCHLRNDPSMLANMAAWGIRRVRFVMTPCVTMGFVSQATCTPETYSELCRALRAGLPSLRALNMTGCPSVTKRSLAQIGKHLKGLEELVLFGCRHVSDAGLLLLSNRLLHLKKLSLDHCNLVTNVGVGHLAGITARGCLQLECLSLENCDRLSDVALHHVAQGLPRLRYLSLRFCGGIRDEALVPLSRLTRLRTLNLSFCQRITDVGVGHLAGITADGCLELEELDLAGCGQLSDHAVRYVTQGLPRLVHLSLRFCGNIGDGALPSMSLLSRLKSLNLSFCQRISDVGIGHLAGITSRGCLQLEELDLEECERLTNLTCRYLAQGLPGLRHLKLCCCEKIRDEGLLFLSRMRSLNILEVSYCNITDAGIRHLSRGCLPLSTLNITCCETLGDASLAYIVQGLGRLRKLYRCGCNFSLNCILEMEQQMPGLSIL</sequence>
<dbReference type="AlphaFoldDB" id="A0AA35PQ02"/>
<feature type="compositionally biased region" description="Basic residues" evidence="2">
    <location>
        <begin position="1"/>
        <end position="10"/>
    </location>
</feature>
<evidence type="ECO:0000313" key="5">
    <source>
        <dbReference type="Proteomes" id="UP001178461"/>
    </source>
</evidence>
<dbReference type="PANTHER" id="PTHR13382">
    <property type="entry name" value="MITOCHONDRIAL ATP SYNTHASE COUPLING FACTOR B"/>
    <property type="match status" value="1"/>
</dbReference>
<dbReference type="InterPro" id="IPR001810">
    <property type="entry name" value="F-box_dom"/>
</dbReference>
<dbReference type="Pfam" id="PF12937">
    <property type="entry name" value="F-box-like"/>
    <property type="match status" value="1"/>
</dbReference>
<feature type="domain" description="F-box" evidence="3">
    <location>
        <begin position="33"/>
        <end position="79"/>
    </location>
</feature>
<dbReference type="InterPro" id="IPR006553">
    <property type="entry name" value="Leu-rich_rpt_Cys-con_subtyp"/>
</dbReference>
<gene>
    <name evidence="4" type="ORF">PODLI_1B036239</name>
</gene>
<dbReference type="EMBL" id="OX395139">
    <property type="protein sequence ID" value="CAI5792727.1"/>
    <property type="molecule type" value="Genomic_DNA"/>
</dbReference>
<dbReference type="Proteomes" id="UP001178461">
    <property type="component" value="Chromosome 14"/>
</dbReference>
<dbReference type="SMART" id="SM00256">
    <property type="entry name" value="FBOX"/>
    <property type="match status" value="1"/>
</dbReference>
<keyword evidence="5" id="KW-1185">Reference proteome</keyword>
<dbReference type="InterPro" id="IPR036047">
    <property type="entry name" value="F-box-like_dom_sf"/>
</dbReference>
<feature type="region of interest" description="Disordered" evidence="2">
    <location>
        <begin position="1"/>
        <end position="36"/>
    </location>
</feature>
<dbReference type="InterPro" id="IPR032675">
    <property type="entry name" value="LRR_dom_sf"/>
</dbReference>
<dbReference type="SUPFAM" id="SSF52047">
    <property type="entry name" value="RNI-like"/>
    <property type="match status" value="1"/>
</dbReference>
<dbReference type="Pfam" id="PF25372">
    <property type="entry name" value="DUF7885"/>
    <property type="match status" value="2"/>
</dbReference>
<organism evidence="4 5">
    <name type="scientific">Podarcis lilfordi</name>
    <name type="common">Lilford's wall lizard</name>
    <dbReference type="NCBI Taxonomy" id="74358"/>
    <lineage>
        <taxon>Eukaryota</taxon>
        <taxon>Metazoa</taxon>
        <taxon>Chordata</taxon>
        <taxon>Craniata</taxon>
        <taxon>Vertebrata</taxon>
        <taxon>Euteleostomi</taxon>
        <taxon>Lepidosauria</taxon>
        <taxon>Squamata</taxon>
        <taxon>Bifurcata</taxon>
        <taxon>Unidentata</taxon>
        <taxon>Episquamata</taxon>
        <taxon>Laterata</taxon>
        <taxon>Lacertibaenia</taxon>
        <taxon>Lacertidae</taxon>
        <taxon>Podarcis</taxon>
    </lineage>
</organism>
<dbReference type="Gene3D" id="3.80.10.10">
    <property type="entry name" value="Ribonuclease Inhibitor"/>
    <property type="match status" value="2"/>
</dbReference>
<reference evidence="4" key="1">
    <citation type="submission" date="2022-12" db="EMBL/GenBank/DDBJ databases">
        <authorList>
            <person name="Alioto T."/>
            <person name="Alioto T."/>
            <person name="Gomez Garrido J."/>
        </authorList>
    </citation>
    <scope>NUCLEOTIDE SEQUENCE</scope>
</reference>
<keyword evidence="1" id="KW-0833">Ubl conjugation pathway</keyword>
<dbReference type="SMART" id="SM00367">
    <property type="entry name" value="LRR_CC"/>
    <property type="match status" value="13"/>
</dbReference>
<accession>A0AA35PQ02</accession>
<name>A0AA35PQ02_9SAUR</name>
<dbReference type="InterPro" id="IPR057207">
    <property type="entry name" value="FBXL15_LRR"/>
</dbReference>
<evidence type="ECO:0000259" key="3">
    <source>
        <dbReference type="PROSITE" id="PS50181"/>
    </source>
</evidence>
<evidence type="ECO:0000256" key="2">
    <source>
        <dbReference type="SAM" id="MobiDB-lite"/>
    </source>
</evidence>
<dbReference type="SUPFAM" id="SSF52058">
    <property type="entry name" value="L domain-like"/>
    <property type="match status" value="1"/>
</dbReference>
<feature type="compositionally biased region" description="Low complexity" evidence="2">
    <location>
        <begin position="18"/>
        <end position="28"/>
    </location>
</feature>
<dbReference type="GO" id="GO:0005737">
    <property type="term" value="C:cytoplasm"/>
    <property type="evidence" value="ECO:0007669"/>
    <property type="project" value="TreeGrafter"/>
</dbReference>
<protein>
    <submittedName>
        <fullName evidence="4">F-box/LRR-repeat LRR-repeat 14-like</fullName>
    </submittedName>
</protein>
<dbReference type="SUPFAM" id="SSF81383">
    <property type="entry name" value="F-box domain"/>
    <property type="match status" value="1"/>
</dbReference>
<dbReference type="InterPro" id="IPR050648">
    <property type="entry name" value="F-box_LRR-repeat"/>
</dbReference>
<evidence type="ECO:0000313" key="4">
    <source>
        <dbReference type="EMBL" id="CAI5792727.1"/>
    </source>
</evidence>
<evidence type="ECO:0000256" key="1">
    <source>
        <dbReference type="ARBA" id="ARBA00022786"/>
    </source>
</evidence>
<dbReference type="PROSITE" id="PS50181">
    <property type="entry name" value="FBOX"/>
    <property type="match status" value="1"/>
</dbReference>